<evidence type="ECO:0000256" key="2">
    <source>
        <dbReference type="SAM" id="MobiDB-lite"/>
    </source>
</evidence>
<feature type="compositionally biased region" description="Low complexity" evidence="2">
    <location>
        <begin position="93"/>
        <end position="109"/>
    </location>
</feature>
<protein>
    <submittedName>
        <fullName evidence="3">Uncharacterized protein</fullName>
    </submittedName>
</protein>
<dbReference type="Proteomes" id="UP001163046">
    <property type="component" value="Unassembled WGS sequence"/>
</dbReference>
<reference evidence="3" key="1">
    <citation type="submission" date="2023-01" db="EMBL/GenBank/DDBJ databases">
        <title>Genome assembly of the deep-sea coral Lophelia pertusa.</title>
        <authorList>
            <person name="Herrera S."/>
            <person name="Cordes E."/>
        </authorList>
    </citation>
    <scope>NUCLEOTIDE SEQUENCE</scope>
    <source>
        <strain evidence="3">USNM1676648</strain>
        <tissue evidence="3">Polyp</tissue>
    </source>
</reference>
<keyword evidence="1" id="KW-0175">Coiled coil</keyword>
<evidence type="ECO:0000313" key="3">
    <source>
        <dbReference type="EMBL" id="KAJ7363206.1"/>
    </source>
</evidence>
<dbReference type="EMBL" id="MU827306">
    <property type="protein sequence ID" value="KAJ7363206.1"/>
    <property type="molecule type" value="Genomic_DNA"/>
</dbReference>
<dbReference type="OrthoDB" id="8056668at2759"/>
<accession>A0A9W9YQG6</accession>
<sequence>MAEGGVTQSHEVLKNELQKCMQIIETTLNKISGLDVVINPADVQPAIHRDGKRDLQRKITDYRQIFINTLKENVTPTVPVAERRHSEIEEAKSVTSSTNSKRSSTSSKARTAAWSAEIARLKLQQAMRKSQLKERQIQEQAQYEMTRVELETKKAETQLEEHLQDLRDEVECAQYKAELLAADEQLENEALGGSGDGPRLELVKEILGLPTRENIALTDEDVPTSTPNQERPSPPDFERYQLAPLTTPKEEVQGNVIERGTFNSKSSDVSLTKVTPLNEKTNLSSLDQSLANSLVQMNQQLVGVMKQNTEATTVMKAMLQRQGIPKPNPPKVVGDPAEFPVFKQQMQDWLDKKGFTGKEKVTHLLSFVHGDAKEAIKHCEIEDGYSEAMTILEGQYGHPAKVIMRDVLAKPEASSKRQKMATSTSSDVSVAASRSLSFPITSTCSSAIPDIMMSSSAGPSDEISFEDISSPPSSLAVTSTPPIFTTTPPTVTSTPSTKCTRCAKSRRKWRDVTRKHNRLKKRYEALKEKLKLLQNAQVLLFHL</sequence>
<dbReference type="AlphaFoldDB" id="A0A9W9YQG6"/>
<feature type="coiled-coil region" evidence="1">
    <location>
        <begin position="509"/>
        <end position="536"/>
    </location>
</feature>
<feature type="coiled-coil region" evidence="1">
    <location>
        <begin position="145"/>
        <end position="183"/>
    </location>
</feature>
<comment type="caution">
    <text evidence="3">The sequence shown here is derived from an EMBL/GenBank/DDBJ whole genome shotgun (WGS) entry which is preliminary data.</text>
</comment>
<feature type="region of interest" description="Disordered" evidence="2">
    <location>
        <begin position="82"/>
        <end position="109"/>
    </location>
</feature>
<feature type="compositionally biased region" description="Low complexity" evidence="2">
    <location>
        <begin position="478"/>
        <end position="497"/>
    </location>
</feature>
<feature type="region of interest" description="Disordered" evidence="2">
    <location>
        <begin position="457"/>
        <end position="498"/>
    </location>
</feature>
<feature type="region of interest" description="Disordered" evidence="2">
    <location>
        <begin position="218"/>
        <end position="239"/>
    </location>
</feature>
<feature type="compositionally biased region" description="Basic and acidic residues" evidence="2">
    <location>
        <begin position="82"/>
        <end position="92"/>
    </location>
</feature>
<evidence type="ECO:0000313" key="4">
    <source>
        <dbReference type="Proteomes" id="UP001163046"/>
    </source>
</evidence>
<name>A0A9W9YQG6_9CNID</name>
<evidence type="ECO:0000256" key="1">
    <source>
        <dbReference type="SAM" id="Coils"/>
    </source>
</evidence>
<organism evidence="3 4">
    <name type="scientific">Desmophyllum pertusum</name>
    <dbReference type="NCBI Taxonomy" id="174260"/>
    <lineage>
        <taxon>Eukaryota</taxon>
        <taxon>Metazoa</taxon>
        <taxon>Cnidaria</taxon>
        <taxon>Anthozoa</taxon>
        <taxon>Hexacorallia</taxon>
        <taxon>Scleractinia</taxon>
        <taxon>Caryophylliina</taxon>
        <taxon>Caryophylliidae</taxon>
        <taxon>Desmophyllum</taxon>
    </lineage>
</organism>
<keyword evidence="4" id="KW-1185">Reference proteome</keyword>
<dbReference type="PANTHER" id="PTHR47331">
    <property type="entry name" value="PHD-TYPE DOMAIN-CONTAINING PROTEIN"/>
    <property type="match status" value="1"/>
</dbReference>
<gene>
    <name evidence="3" type="ORF">OS493_011487</name>
</gene>
<proteinExistence type="predicted"/>